<reference evidence="3" key="1">
    <citation type="submission" date="2018-05" db="EMBL/GenBank/DDBJ databases">
        <authorList>
            <person name="Nie L."/>
        </authorList>
    </citation>
    <scope>NUCLEOTIDE SEQUENCE [LARGE SCALE GENOMIC DNA]</scope>
    <source>
        <strain evidence="3">NL</strain>
    </source>
</reference>
<dbReference type="Proteomes" id="UP000248553">
    <property type="component" value="Unassembled WGS sequence"/>
</dbReference>
<evidence type="ECO:0000256" key="1">
    <source>
        <dbReference type="SAM" id="SignalP"/>
    </source>
</evidence>
<dbReference type="AlphaFoldDB" id="A0A328BPW9"/>
<evidence type="ECO:0008006" key="4">
    <source>
        <dbReference type="Google" id="ProtNLM"/>
    </source>
</evidence>
<accession>A0A328BPW9</accession>
<comment type="caution">
    <text evidence="2">The sequence shown here is derived from an EMBL/GenBank/DDBJ whole genome shotgun (WGS) entry which is preliminary data.</text>
</comment>
<feature type="signal peptide" evidence="1">
    <location>
        <begin position="1"/>
        <end position="19"/>
    </location>
</feature>
<gene>
    <name evidence="2" type="ORF">DLM85_08045</name>
</gene>
<organism evidence="2 3">
    <name type="scientific">Hymenobacter edaphi</name>
    <dbReference type="NCBI Taxonomy" id="2211146"/>
    <lineage>
        <taxon>Bacteria</taxon>
        <taxon>Pseudomonadati</taxon>
        <taxon>Bacteroidota</taxon>
        <taxon>Cytophagia</taxon>
        <taxon>Cytophagales</taxon>
        <taxon>Hymenobacteraceae</taxon>
        <taxon>Hymenobacter</taxon>
    </lineage>
</organism>
<evidence type="ECO:0000313" key="3">
    <source>
        <dbReference type="Proteomes" id="UP000248553"/>
    </source>
</evidence>
<dbReference type="EMBL" id="QHKM01000002">
    <property type="protein sequence ID" value="RAK67984.1"/>
    <property type="molecule type" value="Genomic_DNA"/>
</dbReference>
<protein>
    <recommendedName>
        <fullName evidence="4">Secretion system C-terminal sorting domain-containing protein</fullName>
    </recommendedName>
</protein>
<evidence type="ECO:0000313" key="2">
    <source>
        <dbReference type="EMBL" id="RAK67984.1"/>
    </source>
</evidence>
<proteinExistence type="predicted"/>
<dbReference type="NCBIfam" id="TIGR04183">
    <property type="entry name" value="Por_Secre_tail"/>
    <property type="match status" value="1"/>
</dbReference>
<keyword evidence="3" id="KW-1185">Reference proteome</keyword>
<name>A0A328BPW9_9BACT</name>
<keyword evidence="1" id="KW-0732">Signal</keyword>
<feature type="chain" id="PRO_5016317259" description="Secretion system C-terminal sorting domain-containing protein" evidence="1">
    <location>
        <begin position="20"/>
        <end position="511"/>
    </location>
</feature>
<dbReference type="RefSeq" id="WP_111477599.1">
    <property type="nucleotide sequence ID" value="NZ_QHKM01000002.1"/>
</dbReference>
<dbReference type="InterPro" id="IPR026444">
    <property type="entry name" value="Secre_tail"/>
</dbReference>
<dbReference type="OrthoDB" id="864214at2"/>
<sequence>MKHLYACLALVGLSLGARAQSIYRPLLRPGVVYQFSESGTPGDTTHTLRLSYANSPVSPDSAGRFNGRIVRVAPRAGGCPWLAAAVRPDGLFGATVTIGFNRHEYLLRAANGRTLLLKTQAPLNQVWTATTAGLTARTTARSVGTVLGTTDSLTTITFSDGQILVLSKRYGFVEGPALGSYLTGQRPRRLTLTALNVAGRWTGQPAVGARAMFDYQPGDVFLRYNKQESMNTGMICSETWTRDSVLTRTASAVGDSVRYTIWRRTLTRTNGMPGAPGGFCQNTPGTVLSPGSSVQLLVTAADESQLGRLTHNVPGTPSASGTFVTQPSVRNSSSYLGRRTQRTDAYQLCQPVTGDSVLLSLMPDYGVNTTYASGLGMVASSSQEVYFLRSTTLLGYRKVNLPTATGVETWGALRTFANILKAADVRPAASTAVFPSPFAHELTVRFEAQRTQPVTVLLRNSLGQVVHQHTWPVGAGPQQLALAVPTLAAGLYTVQLTVDGRSQVLKAVKQP</sequence>